<evidence type="ECO:0000313" key="3">
    <source>
        <dbReference type="EMBL" id="CAL6115373.1"/>
    </source>
</evidence>
<gene>
    <name evidence="2" type="ORF">HINF_LOCUS11227</name>
    <name evidence="3" type="ORF">HINF_LOCUS78597</name>
</gene>
<reference evidence="3 4" key="2">
    <citation type="submission" date="2024-07" db="EMBL/GenBank/DDBJ databases">
        <authorList>
            <person name="Akdeniz Z."/>
        </authorList>
    </citation>
    <scope>NUCLEOTIDE SEQUENCE [LARGE SCALE GENOMIC DNA]</scope>
</reference>
<keyword evidence="1" id="KW-1133">Transmembrane helix</keyword>
<keyword evidence="4" id="KW-1185">Reference proteome</keyword>
<name>A0AA86NPZ8_9EUKA</name>
<evidence type="ECO:0008006" key="5">
    <source>
        <dbReference type="Google" id="ProtNLM"/>
    </source>
</evidence>
<evidence type="ECO:0000313" key="2">
    <source>
        <dbReference type="EMBL" id="CAI9923582.1"/>
    </source>
</evidence>
<evidence type="ECO:0000256" key="1">
    <source>
        <dbReference type="SAM" id="Phobius"/>
    </source>
</evidence>
<sequence>MLLIQLSLLDLQIANKKEITDCYTSASYVRLLTIRSTRQFRIYLTPSGKEECRQLPRGLNITVFANKLVDASNNFIPNSQRIFNFTYDTTIGININCNKCTNDNYLQSSQVMITMESAIHYTTVVMGAVQTAKGLQLNCFQSPNMVIDFHYILLTVSNSNNCPQLMSLTNSSNMKSLVLADAIIVYQSGEIDRYESLIIGSEFRLSKTPPVWTSTNTFNVTLTDIGTKALKQAIRFVQFHLYFQNTGVFLRVPIQVNNYTVTQFLKAYKSINMKIQGGTAYFDMQVNTSVNSTSKLMFYQDYNHVIVNITKPDSVQLQFFGYSNQFDPNIVLDNTFPTSIKGDPLKEPSMSFTMNLDPTFVFKDTKMQLQCSQIEEKDCETNLQRYLNTLDKTFAFYLQIRFYKKGVLMRSMSQSINQPTDSCFVKGSGILYEDSMRISAIKNNNSLDCVLIEDQPVDLLLNLSQTNKTSLQIYVTQMNLSTVDFKYNTTFDLNSDQMTLLENYLANSTTNDLQQLFIFSQNGVIVDYLSMETFYQSNEVLFTNEANKAVIATGCVSAGVCVALIVIHTLIRKISPIILRKKQSTKKFIEEQLKKDDL</sequence>
<protein>
    <recommendedName>
        <fullName evidence="5">Transmembrane protein</fullName>
    </recommendedName>
</protein>
<dbReference type="Proteomes" id="UP001642409">
    <property type="component" value="Unassembled WGS sequence"/>
</dbReference>
<accession>A0AA86NPZ8</accession>
<evidence type="ECO:0000313" key="4">
    <source>
        <dbReference type="Proteomes" id="UP001642409"/>
    </source>
</evidence>
<dbReference type="AlphaFoldDB" id="A0AA86NPZ8"/>
<keyword evidence="1" id="KW-0812">Transmembrane</keyword>
<feature type="transmembrane region" description="Helical" evidence="1">
    <location>
        <begin position="549"/>
        <end position="571"/>
    </location>
</feature>
<reference evidence="2" key="1">
    <citation type="submission" date="2023-06" db="EMBL/GenBank/DDBJ databases">
        <authorList>
            <person name="Kurt Z."/>
        </authorList>
    </citation>
    <scope>NUCLEOTIDE SEQUENCE</scope>
</reference>
<dbReference type="EMBL" id="CATOUU010000285">
    <property type="protein sequence ID" value="CAI9923582.1"/>
    <property type="molecule type" value="Genomic_DNA"/>
</dbReference>
<keyword evidence="1" id="KW-0472">Membrane</keyword>
<comment type="caution">
    <text evidence="2">The sequence shown here is derived from an EMBL/GenBank/DDBJ whole genome shotgun (WGS) entry which is preliminary data.</text>
</comment>
<organism evidence="2">
    <name type="scientific">Hexamita inflata</name>
    <dbReference type="NCBI Taxonomy" id="28002"/>
    <lineage>
        <taxon>Eukaryota</taxon>
        <taxon>Metamonada</taxon>
        <taxon>Diplomonadida</taxon>
        <taxon>Hexamitidae</taxon>
        <taxon>Hexamitinae</taxon>
        <taxon>Hexamita</taxon>
    </lineage>
</organism>
<proteinExistence type="predicted"/>
<dbReference type="EMBL" id="CAXDID020000875">
    <property type="protein sequence ID" value="CAL6115373.1"/>
    <property type="molecule type" value="Genomic_DNA"/>
</dbReference>